<dbReference type="VEuPathDB" id="CryptoDB:GNI_233760"/>
<dbReference type="SUPFAM" id="SSF52540">
    <property type="entry name" value="P-loop containing nucleoside triphosphate hydrolases"/>
    <property type="match status" value="1"/>
</dbReference>
<proteinExistence type="predicted"/>
<accession>A0A023AWW8</accession>
<dbReference type="InterPro" id="IPR027417">
    <property type="entry name" value="P-loop_NTPase"/>
</dbReference>
<sequence>MMEGRITLRQTEDMLSDLPDAFWQLFRRIKTIIVLENDVHGCLERMRNRNNGIDLMTIDYVIAQNQVFQLLAKFINAKVIVHKKGENMDCWMRRLHQETMSLWCEGVLEGEDDL</sequence>
<name>A0A023AWW8_GRENI</name>
<dbReference type="GeneID" id="22916775"/>
<evidence type="ECO:0000313" key="2">
    <source>
        <dbReference type="Proteomes" id="UP000019763"/>
    </source>
</evidence>
<evidence type="ECO:0000313" key="1">
    <source>
        <dbReference type="EMBL" id="EZG42730.1"/>
    </source>
</evidence>
<protein>
    <submittedName>
        <fullName evidence="1">Uncharacterized protein</fullName>
    </submittedName>
</protein>
<dbReference type="AlphaFoldDB" id="A0A023AWW8"/>
<gene>
    <name evidence="1" type="ORF">GNI_233760</name>
</gene>
<keyword evidence="2" id="KW-1185">Reference proteome</keyword>
<organism evidence="1 2">
    <name type="scientific">Gregarina niphandrodes</name>
    <name type="common">Septate eugregarine</name>
    <dbReference type="NCBI Taxonomy" id="110365"/>
    <lineage>
        <taxon>Eukaryota</taxon>
        <taxon>Sar</taxon>
        <taxon>Alveolata</taxon>
        <taxon>Apicomplexa</taxon>
        <taxon>Conoidasida</taxon>
        <taxon>Gregarinasina</taxon>
        <taxon>Eugregarinorida</taxon>
        <taxon>Gregarinidae</taxon>
        <taxon>Gregarina</taxon>
    </lineage>
</organism>
<comment type="caution">
    <text evidence="1">The sequence shown here is derived from an EMBL/GenBank/DDBJ whole genome shotgun (WGS) entry which is preliminary data.</text>
</comment>
<dbReference type="Proteomes" id="UP000019763">
    <property type="component" value="Unassembled WGS sequence"/>
</dbReference>
<dbReference type="EMBL" id="AFNH02001871">
    <property type="protein sequence ID" value="EZG42730.1"/>
    <property type="molecule type" value="Genomic_DNA"/>
</dbReference>
<dbReference type="RefSeq" id="XP_011133991.1">
    <property type="nucleotide sequence ID" value="XM_011135689.1"/>
</dbReference>
<reference evidence="1" key="1">
    <citation type="submission" date="2013-12" db="EMBL/GenBank/DDBJ databases">
        <authorList>
            <person name="Omoto C.K."/>
            <person name="Sibley D."/>
            <person name="Venepally P."/>
            <person name="Hadjithomas M."/>
            <person name="Karamycheva S."/>
            <person name="Brunk B."/>
            <person name="Roos D."/>
            <person name="Caler E."/>
            <person name="Lorenzi H."/>
        </authorList>
    </citation>
    <scope>NUCLEOTIDE SEQUENCE</scope>
</reference>